<proteinExistence type="predicted"/>
<evidence type="ECO:0000313" key="1">
    <source>
        <dbReference type="EMBL" id="EMY69844.1"/>
    </source>
</evidence>
<name>N1W0U9_9LEPT</name>
<protein>
    <submittedName>
        <fullName evidence="1">Uncharacterized protein</fullName>
    </submittedName>
</protein>
<accession>N1W0U9</accession>
<dbReference type="EMBL" id="AOGY02000043">
    <property type="protein sequence ID" value="EMY69844.1"/>
    <property type="molecule type" value="Genomic_DNA"/>
</dbReference>
<dbReference type="Proteomes" id="UP000012227">
    <property type="component" value="Unassembled WGS sequence"/>
</dbReference>
<comment type="caution">
    <text evidence="1">The sequence shown here is derived from an EMBL/GenBank/DDBJ whole genome shotgun (WGS) entry which is preliminary data.</text>
</comment>
<reference evidence="1 2" key="1">
    <citation type="submission" date="2013-03" db="EMBL/GenBank/DDBJ databases">
        <authorList>
            <person name="Harkins D.M."/>
            <person name="Durkin A.S."/>
            <person name="Brinkac L.M."/>
            <person name="Haft D.H."/>
            <person name="Selengut J.D."/>
            <person name="Sanka R."/>
            <person name="DePew J."/>
            <person name="Purushe J."/>
            <person name="Galloway R.L."/>
            <person name="Vinetz J.M."/>
            <person name="Sutton G.G."/>
            <person name="Nierman W.C."/>
            <person name="Fouts D.E."/>
        </authorList>
    </citation>
    <scope>NUCLEOTIDE SEQUENCE [LARGE SCALE GENOMIC DNA]</scope>
    <source>
        <strain evidence="1 2">Waz Holland</strain>
    </source>
</reference>
<gene>
    <name evidence="1" type="ORF">LEP1GSC199_1631</name>
</gene>
<sequence>MKNKDFETFRSKRIGLNSEILFDSIEENCKQEISDIFKTTFPNLTNLITSARILNLTNRNENYRLYSWTDYNDKSFGWLTKIEFLNCRNHLFIEEHDLILKTIGGIIETYNDPEPSLSNNQNFLF</sequence>
<dbReference type="RefSeq" id="WP_002981693.1">
    <property type="nucleotide sequence ID" value="NZ_AOGY02000043.1"/>
</dbReference>
<dbReference type="AlphaFoldDB" id="N1W0U9"/>
<evidence type="ECO:0000313" key="2">
    <source>
        <dbReference type="Proteomes" id="UP000012227"/>
    </source>
</evidence>
<organism evidence="1 2">
    <name type="scientific">Leptospira vanthielii serovar Holland str. Waz Holland = ATCC 700522</name>
    <dbReference type="NCBI Taxonomy" id="1218591"/>
    <lineage>
        <taxon>Bacteria</taxon>
        <taxon>Pseudomonadati</taxon>
        <taxon>Spirochaetota</taxon>
        <taxon>Spirochaetia</taxon>
        <taxon>Leptospirales</taxon>
        <taxon>Leptospiraceae</taxon>
        <taxon>Leptospira</taxon>
    </lineage>
</organism>